<organism evidence="3 4">
    <name type="scientific">Haemonchus contortus</name>
    <name type="common">Barber pole worm</name>
    <dbReference type="NCBI Taxonomy" id="6289"/>
    <lineage>
        <taxon>Eukaryota</taxon>
        <taxon>Metazoa</taxon>
        <taxon>Ecdysozoa</taxon>
        <taxon>Nematoda</taxon>
        <taxon>Chromadorea</taxon>
        <taxon>Rhabditida</taxon>
        <taxon>Rhabditina</taxon>
        <taxon>Rhabditomorpha</taxon>
        <taxon>Strongyloidea</taxon>
        <taxon>Trichostrongylidae</taxon>
        <taxon>Haemonchus</taxon>
    </lineage>
</organism>
<feature type="signal peptide" evidence="2">
    <location>
        <begin position="1"/>
        <end position="18"/>
    </location>
</feature>
<keyword evidence="3" id="KW-1185">Reference proteome</keyword>
<keyword evidence="1" id="KW-1133">Transmembrane helix</keyword>
<keyword evidence="1" id="KW-0472">Membrane</keyword>
<dbReference type="WBParaSite" id="HCON_00080920-00001">
    <property type="protein sequence ID" value="HCON_00080920-00001"/>
    <property type="gene ID" value="HCON_00080920"/>
</dbReference>
<evidence type="ECO:0000256" key="2">
    <source>
        <dbReference type="SAM" id="SignalP"/>
    </source>
</evidence>
<dbReference type="AlphaFoldDB" id="A0A7I4YEU8"/>
<evidence type="ECO:0000313" key="3">
    <source>
        <dbReference type="Proteomes" id="UP000025227"/>
    </source>
</evidence>
<feature type="chain" id="PRO_5029529493" evidence="2">
    <location>
        <begin position="19"/>
        <end position="261"/>
    </location>
</feature>
<evidence type="ECO:0000256" key="1">
    <source>
        <dbReference type="SAM" id="Phobius"/>
    </source>
</evidence>
<protein>
    <submittedName>
        <fullName evidence="4">ORF11</fullName>
    </submittedName>
</protein>
<reference evidence="4" key="1">
    <citation type="submission" date="2020-12" db="UniProtKB">
        <authorList>
            <consortium name="WormBaseParasite"/>
        </authorList>
    </citation>
    <scope>IDENTIFICATION</scope>
    <source>
        <strain evidence="4">MHco3</strain>
    </source>
</reference>
<name>A0A7I4YEU8_HAECO</name>
<keyword evidence="2" id="KW-0732">Signal</keyword>
<dbReference type="Proteomes" id="UP000025227">
    <property type="component" value="Unplaced"/>
</dbReference>
<keyword evidence="1" id="KW-0812">Transmembrane</keyword>
<sequence>MQNLRLCLSFCSVYIAHSLLLNSTASQITSLTTPNSDGFTEDVFIPSNLMYGNKTVVPKPFHHIFTLQTCSFRILFTNPNCDQNANHTVMLLFFTNFFELQRQIENGTMPNAIVFSRNISESPYSYSVLSRGDAKNITRCEFNGSRSEVEIHVTLQNVVDIRLPSSETLRLKLAGSPKNFALFSTPPSSCSVVLSQISSSFPIWIPGRPIPVRGIEQKTPPDPTTLRDVIVAVIFIIVYYIVLVNFILPPYFNKCFPLAER</sequence>
<proteinExistence type="predicted"/>
<dbReference type="OrthoDB" id="5867416at2759"/>
<evidence type="ECO:0000313" key="4">
    <source>
        <dbReference type="WBParaSite" id="HCON_00080920-00001"/>
    </source>
</evidence>
<feature type="transmembrane region" description="Helical" evidence="1">
    <location>
        <begin position="229"/>
        <end position="248"/>
    </location>
</feature>
<accession>A0A7I4YEU8</accession>